<proteinExistence type="predicted"/>
<organism evidence="2 3">
    <name type="scientific">Nitrobacter hamburgensis (strain DSM 10229 / NCIMB 13809 / X14)</name>
    <dbReference type="NCBI Taxonomy" id="323097"/>
    <lineage>
        <taxon>Bacteria</taxon>
        <taxon>Pseudomonadati</taxon>
        <taxon>Pseudomonadota</taxon>
        <taxon>Alphaproteobacteria</taxon>
        <taxon>Hyphomicrobiales</taxon>
        <taxon>Nitrobacteraceae</taxon>
        <taxon>Nitrobacter</taxon>
    </lineage>
</organism>
<dbReference type="HOGENOM" id="CLU_155738_0_0_5"/>
<dbReference type="GO" id="GO:0016740">
    <property type="term" value="F:transferase activity"/>
    <property type="evidence" value="ECO:0007669"/>
    <property type="project" value="UniProtKB-KW"/>
</dbReference>
<dbReference type="Proteomes" id="UP000001953">
    <property type="component" value="Chromosome"/>
</dbReference>
<dbReference type="AlphaFoldDB" id="Q1QJT3"/>
<keyword evidence="3" id="KW-1185">Reference proteome</keyword>
<dbReference type="RefSeq" id="WP_011511180.1">
    <property type="nucleotide sequence ID" value="NC_007964.1"/>
</dbReference>
<protein>
    <submittedName>
        <fullName evidence="2">Arylsulfate sulfotransferase-related protein</fullName>
    </submittedName>
</protein>
<evidence type="ECO:0000313" key="2">
    <source>
        <dbReference type="EMBL" id="ABE63514.1"/>
    </source>
</evidence>
<dbReference type="EMBL" id="CP000319">
    <property type="protein sequence ID" value="ABE63514.1"/>
    <property type="molecule type" value="Genomic_DNA"/>
</dbReference>
<evidence type="ECO:0000259" key="1">
    <source>
        <dbReference type="Pfam" id="PF13467"/>
    </source>
</evidence>
<feature type="domain" description="Ribbon-helix-helix" evidence="1">
    <location>
        <begin position="18"/>
        <end position="79"/>
    </location>
</feature>
<dbReference type="eggNOG" id="COG4321">
    <property type="taxonomic scope" value="Bacteria"/>
</dbReference>
<keyword evidence="2" id="KW-0808">Transferase</keyword>
<name>Q1QJT3_NITHX</name>
<dbReference type="Gene3D" id="1.10.3990.20">
    <property type="entry name" value="protein bp1543"/>
    <property type="match status" value="1"/>
</dbReference>
<dbReference type="KEGG" id="nha:Nham_2735"/>
<evidence type="ECO:0000313" key="3">
    <source>
        <dbReference type="Proteomes" id="UP000001953"/>
    </source>
</evidence>
<dbReference type="Pfam" id="PF13467">
    <property type="entry name" value="RHH_4"/>
    <property type="match status" value="1"/>
</dbReference>
<gene>
    <name evidence="2" type="ordered locus">Nham_2735</name>
</gene>
<sequence>MRNDQSGDRRGEREYAVVKRSVIVGGHKTSVSLEDAFWTSLKDIAMRRGMTLSTQIASIDTDRRTSNLSSAIRLYVLEHFRTRAASTMFIGERLAPSTRLAPLGPE</sequence>
<dbReference type="STRING" id="323097.Nham_2735"/>
<accession>Q1QJT3</accession>
<reference evidence="2 3" key="1">
    <citation type="submission" date="2006-03" db="EMBL/GenBank/DDBJ databases">
        <title>Complete sequence of chromosome of Nitrobacter hamburgensis X14.</title>
        <authorList>
            <consortium name="US DOE Joint Genome Institute"/>
            <person name="Copeland A."/>
            <person name="Lucas S."/>
            <person name="Lapidus A."/>
            <person name="Barry K."/>
            <person name="Detter J.C."/>
            <person name="Glavina del Rio T."/>
            <person name="Hammon N."/>
            <person name="Israni S."/>
            <person name="Dalin E."/>
            <person name="Tice H."/>
            <person name="Pitluck S."/>
            <person name="Chain P."/>
            <person name="Malfatti S."/>
            <person name="Shin M."/>
            <person name="Vergez L."/>
            <person name="Schmutz J."/>
            <person name="Larimer F."/>
            <person name="Land M."/>
            <person name="Hauser L."/>
            <person name="Kyrpides N."/>
            <person name="Ivanova N."/>
            <person name="Ward B."/>
            <person name="Arp D."/>
            <person name="Klotz M."/>
            <person name="Stein L."/>
            <person name="O'Mullan G."/>
            <person name="Starkenburg S."/>
            <person name="Sayavedra L."/>
            <person name="Poret-Peterson A.T."/>
            <person name="Gentry M.E."/>
            <person name="Bruce D."/>
            <person name="Richardson P."/>
        </authorList>
    </citation>
    <scope>NUCLEOTIDE SEQUENCE [LARGE SCALE GENOMIC DNA]</scope>
    <source>
        <strain evidence="3">DSM 10229 / NCIMB 13809 / X14</strain>
    </source>
</reference>
<dbReference type="InterPro" id="IPR027373">
    <property type="entry name" value="RHH_dom"/>
</dbReference>
<dbReference type="InterPro" id="IPR038268">
    <property type="entry name" value="RHH_sf"/>
</dbReference>